<proteinExistence type="predicted"/>
<gene>
    <name evidence="1" type="ORF">F0U60_53835</name>
</gene>
<evidence type="ECO:0000313" key="1">
    <source>
        <dbReference type="EMBL" id="WNG52014.1"/>
    </source>
</evidence>
<accession>A0ABY9X9D8</accession>
<sequence>MKKLMPLLALAVTACGREPLHRELRDIPNLRLYVPQTSTEETAVLHFDWSMGGDCYRVPADTRLTINGEATEVWSRGDTHLSFDGAFSCEYPSFDGTLRPVDEPRTEFLLTEGRTKMRAVFQALRAPRRIRVNGQEQATLRSGAMFDIEWLPATDRLSQVDVDVKGGTDSQQVEAFLMDGNHVRITLPALKAGSYVLRVYGKGGAGVEACEGFSSCLAEFYEWIEVPIVIE</sequence>
<dbReference type="EMBL" id="CP043494">
    <property type="protein sequence ID" value="WNG52014.1"/>
    <property type="molecule type" value="Genomic_DNA"/>
</dbReference>
<reference evidence="1 2" key="1">
    <citation type="submission" date="2019-08" db="EMBL/GenBank/DDBJ databases">
        <title>Archangium and Cystobacter genomes.</title>
        <authorList>
            <person name="Chen I.-C.K."/>
            <person name="Wielgoss S."/>
        </authorList>
    </citation>
    <scope>NUCLEOTIDE SEQUENCE [LARGE SCALE GENOMIC DNA]</scope>
    <source>
        <strain evidence="1 2">Cbm 6</strain>
    </source>
</reference>
<dbReference type="RefSeq" id="WP_395812318.1">
    <property type="nucleotide sequence ID" value="NZ_CP043494.1"/>
</dbReference>
<dbReference type="PROSITE" id="PS51257">
    <property type="entry name" value="PROKAR_LIPOPROTEIN"/>
    <property type="match status" value="1"/>
</dbReference>
<organism evidence="1 2">
    <name type="scientific">Archangium minus</name>
    <dbReference type="NCBI Taxonomy" id="83450"/>
    <lineage>
        <taxon>Bacteria</taxon>
        <taxon>Pseudomonadati</taxon>
        <taxon>Myxococcota</taxon>
        <taxon>Myxococcia</taxon>
        <taxon>Myxococcales</taxon>
        <taxon>Cystobacterineae</taxon>
        <taxon>Archangiaceae</taxon>
        <taxon>Archangium</taxon>
    </lineage>
</organism>
<evidence type="ECO:0008006" key="3">
    <source>
        <dbReference type="Google" id="ProtNLM"/>
    </source>
</evidence>
<protein>
    <recommendedName>
        <fullName evidence="3">Lipoprotein</fullName>
    </recommendedName>
</protein>
<name>A0ABY9X9D8_9BACT</name>
<evidence type="ECO:0000313" key="2">
    <source>
        <dbReference type="Proteomes" id="UP001611383"/>
    </source>
</evidence>
<dbReference type="Proteomes" id="UP001611383">
    <property type="component" value="Chromosome"/>
</dbReference>
<keyword evidence="2" id="KW-1185">Reference proteome</keyword>